<feature type="domain" description="Protein-glutamine gamma-glutamyltransferase-like C-terminal" evidence="2">
    <location>
        <begin position="295"/>
        <end position="361"/>
    </location>
</feature>
<feature type="transmembrane region" description="Helical" evidence="1">
    <location>
        <begin position="240"/>
        <end position="261"/>
    </location>
</feature>
<gene>
    <name evidence="3" type="ORF">ENM60_06865</name>
</gene>
<protein>
    <submittedName>
        <fullName evidence="3">DUF4129 domain-containing protein</fullName>
    </submittedName>
</protein>
<keyword evidence="1" id="KW-0812">Transmembrane</keyword>
<keyword evidence="1" id="KW-0472">Membrane</keyword>
<accession>A0A7J3Y0W4</accession>
<organism evidence="3">
    <name type="scientific">Thermogladius calderae</name>
    <dbReference type="NCBI Taxonomy" id="1200300"/>
    <lineage>
        <taxon>Archaea</taxon>
        <taxon>Thermoproteota</taxon>
        <taxon>Thermoprotei</taxon>
        <taxon>Desulfurococcales</taxon>
        <taxon>Desulfurococcaceae</taxon>
        <taxon>Thermogladius</taxon>
    </lineage>
</organism>
<reference evidence="3" key="1">
    <citation type="journal article" date="2020" name="mSystems">
        <title>Genome- and Community-Level Interaction Insights into Carbon Utilization and Element Cycling Functions of Hydrothermarchaeota in Hydrothermal Sediment.</title>
        <authorList>
            <person name="Zhou Z."/>
            <person name="Liu Y."/>
            <person name="Xu W."/>
            <person name="Pan J."/>
            <person name="Luo Z.H."/>
            <person name="Li M."/>
        </authorList>
    </citation>
    <scope>NUCLEOTIDE SEQUENCE [LARGE SCALE GENOMIC DNA]</scope>
    <source>
        <strain evidence="3">SpSt-110</strain>
    </source>
</reference>
<name>A0A7J3Y0W4_9CREN</name>
<keyword evidence="1" id="KW-1133">Transmembrane helix</keyword>
<proteinExistence type="predicted"/>
<sequence>MTRLGTVILILLPVVVGVWGNIAFTQQLESYRHTPGFSGYSLSDWQEILNALTKGNLTPSEAQMAASLIGSLANQSSQSQPIGSASNASLNALYEYFTLSSGNFGETDIMNAISLLNNSNIRDLLYSMFTGRNVSSSDIMQALNLLNDMWRGGEISTTDYMLALKLLSILAQSQGYTDLSGRLDYESMKVAASLMNNLTSILQNLIPYTSQNYPAPTGVGLGAPPQLFLPSLKYLSVPQGLQTTIVTILVVAAAILLFFLAPRVAVKARSLNLLAYKRLERLLAEAGRWGEAVRLYWRAVSRVESSTGRRMLPSETHREYYNAVEASMGPSSALFKRLTEIYEARRFAGDSRRELDDEARRLYGELSGKL</sequence>
<evidence type="ECO:0000256" key="1">
    <source>
        <dbReference type="SAM" id="Phobius"/>
    </source>
</evidence>
<comment type="caution">
    <text evidence="3">The sequence shown here is derived from an EMBL/GenBank/DDBJ whole genome shotgun (WGS) entry which is preliminary data.</text>
</comment>
<dbReference type="EMBL" id="DRYK01000089">
    <property type="protein sequence ID" value="HHP68481.1"/>
    <property type="molecule type" value="Genomic_DNA"/>
</dbReference>
<evidence type="ECO:0000313" key="3">
    <source>
        <dbReference type="EMBL" id="HHP68481.1"/>
    </source>
</evidence>
<dbReference type="AlphaFoldDB" id="A0A7J3Y0W4"/>
<dbReference type="InterPro" id="IPR025403">
    <property type="entry name" value="TgpA-like_C"/>
</dbReference>
<dbReference type="Pfam" id="PF13559">
    <property type="entry name" value="DUF4129"/>
    <property type="match status" value="1"/>
</dbReference>
<evidence type="ECO:0000259" key="2">
    <source>
        <dbReference type="Pfam" id="PF13559"/>
    </source>
</evidence>